<keyword evidence="2 9" id="KW-0055">Arginine biosynthesis</keyword>
<feature type="region of interest" description="Disordered" evidence="10">
    <location>
        <begin position="297"/>
        <end position="316"/>
    </location>
</feature>
<keyword evidence="7 9" id="KW-0067">ATP-binding</keyword>
<dbReference type="GO" id="GO:0003991">
    <property type="term" value="F:acetylglutamate kinase activity"/>
    <property type="evidence" value="ECO:0007669"/>
    <property type="project" value="UniProtKB-UniRule"/>
</dbReference>
<dbReference type="Gene3D" id="3.40.1160.10">
    <property type="entry name" value="Acetylglutamate kinase-like"/>
    <property type="match status" value="1"/>
</dbReference>
<keyword evidence="9" id="KW-0963">Cytoplasm</keyword>
<gene>
    <name evidence="9 12" type="primary">argB</name>
    <name evidence="12" type="ORF">VCB98_05935</name>
</gene>
<feature type="binding site" evidence="9">
    <location>
        <begin position="64"/>
        <end position="65"/>
    </location>
    <ligand>
        <name>substrate</name>
    </ligand>
</feature>
<keyword evidence="13" id="KW-1185">Reference proteome</keyword>
<evidence type="ECO:0000256" key="2">
    <source>
        <dbReference type="ARBA" id="ARBA00022571"/>
    </source>
</evidence>
<evidence type="ECO:0000256" key="1">
    <source>
        <dbReference type="ARBA" id="ARBA00004828"/>
    </source>
</evidence>
<comment type="subcellular location">
    <subcellularLocation>
        <location evidence="9">Cytoplasm</location>
    </subcellularLocation>
</comment>
<organism evidence="12 13">
    <name type="scientific">Natronospira elongata</name>
    <dbReference type="NCBI Taxonomy" id="3110268"/>
    <lineage>
        <taxon>Bacteria</taxon>
        <taxon>Pseudomonadati</taxon>
        <taxon>Pseudomonadota</taxon>
        <taxon>Gammaproteobacteria</taxon>
        <taxon>Natronospirales</taxon>
        <taxon>Natronospiraceae</taxon>
        <taxon>Natronospira</taxon>
    </lineage>
</organism>
<feature type="site" description="Transition state stabilizer" evidence="9">
    <location>
        <position position="249"/>
    </location>
</feature>
<comment type="function">
    <text evidence="9">Catalyzes the ATP-dependent phosphorylation of N-acetyl-L-glutamate.</text>
</comment>
<dbReference type="Proteomes" id="UP001302316">
    <property type="component" value="Unassembled WGS sequence"/>
</dbReference>
<comment type="pathway">
    <text evidence="1 9">Amino-acid biosynthesis; L-arginine biosynthesis; N(2)-acetyl-L-ornithine from L-glutamate: step 2/4.</text>
</comment>
<dbReference type="PANTHER" id="PTHR23342:SF0">
    <property type="entry name" value="N-ACETYLGLUTAMATE SYNTHASE, MITOCHONDRIAL"/>
    <property type="match status" value="1"/>
</dbReference>
<dbReference type="InterPro" id="IPR004662">
    <property type="entry name" value="AcgluKinase_fam"/>
</dbReference>
<evidence type="ECO:0000256" key="3">
    <source>
        <dbReference type="ARBA" id="ARBA00022605"/>
    </source>
</evidence>
<keyword evidence="6 9" id="KW-0418">Kinase</keyword>
<evidence type="ECO:0000256" key="4">
    <source>
        <dbReference type="ARBA" id="ARBA00022679"/>
    </source>
</evidence>
<keyword evidence="4 9" id="KW-0808">Transferase</keyword>
<dbReference type="GO" id="GO:0005737">
    <property type="term" value="C:cytoplasm"/>
    <property type="evidence" value="ECO:0007669"/>
    <property type="project" value="UniProtKB-SubCell"/>
</dbReference>
<dbReference type="EC" id="2.7.2.8" evidence="9"/>
<evidence type="ECO:0000256" key="6">
    <source>
        <dbReference type="ARBA" id="ARBA00022777"/>
    </source>
</evidence>
<evidence type="ECO:0000313" key="12">
    <source>
        <dbReference type="EMBL" id="MEA5445353.1"/>
    </source>
</evidence>
<comment type="similarity">
    <text evidence="9">Belongs to the acetylglutamate kinase family. ArgB subfamily.</text>
</comment>
<dbReference type="InterPro" id="IPR036393">
    <property type="entry name" value="AceGlu_kinase-like_sf"/>
</dbReference>
<dbReference type="PANTHER" id="PTHR23342">
    <property type="entry name" value="N-ACETYLGLUTAMATE SYNTHASE"/>
    <property type="match status" value="1"/>
</dbReference>
<dbReference type="RefSeq" id="WP_346050983.1">
    <property type="nucleotide sequence ID" value="NZ_JAYGII010000009.1"/>
</dbReference>
<dbReference type="EMBL" id="JAYGII010000009">
    <property type="protein sequence ID" value="MEA5445353.1"/>
    <property type="molecule type" value="Genomic_DNA"/>
</dbReference>
<dbReference type="SUPFAM" id="SSF53633">
    <property type="entry name" value="Carbamate kinase-like"/>
    <property type="match status" value="1"/>
</dbReference>
<dbReference type="NCBIfam" id="TIGR00761">
    <property type="entry name" value="argB"/>
    <property type="match status" value="1"/>
</dbReference>
<feature type="binding site" evidence="9">
    <location>
        <position position="186"/>
    </location>
    <ligand>
        <name>substrate</name>
    </ligand>
</feature>
<reference evidence="12 13" key="1">
    <citation type="submission" date="2023-12" db="EMBL/GenBank/DDBJ databases">
        <title>Whole-genome sequencing of halo(alkali)philic microorganisms from hypersaline lakes.</title>
        <authorList>
            <person name="Sorokin D.Y."/>
            <person name="Merkel A.Y."/>
            <person name="Messina E."/>
            <person name="Yakimov M."/>
        </authorList>
    </citation>
    <scope>NUCLEOTIDE SEQUENCE [LARGE SCALE GENOMIC DNA]</scope>
    <source>
        <strain evidence="12 13">AB-CW1</strain>
    </source>
</reference>
<feature type="site" description="Transition state stabilizer" evidence="9">
    <location>
        <position position="29"/>
    </location>
</feature>
<protein>
    <recommendedName>
        <fullName evidence="9">Acetylglutamate kinase</fullName>
        <ecNumber evidence="9">2.7.2.8</ecNumber>
    </recommendedName>
    <alternativeName>
        <fullName evidence="9">N-acetyl-L-glutamate 5-phosphotransferase</fullName>
    </alternativeName>
    <alternativeName>
        <fullName evidence="9">NAG kinase</fullName>
        <shortName evidence="9">NAGK</shortName>
    </alternativeName>
</protein>
<proteinExistence type="inferred from homology"/>
<evidence type="ECO:0000259" key="11">
    <source>
        <dbReference type="Pfam" id="PF00696"/>
    </source>
</evidence>
<dbReference type="HAMAP" id="MF_00082">
    <property type="entry name" value="ArgB"/>
    <property type="match status" value="1"/>
</dbReference>
<dbReference type="PIRSF" id="PIRSF000728">
    <property type="entry name" value="NAGK"/>
    <property type="match status" value="1"/>
</dbReference>
<dbReference type="AlphaFoldDB" id="A0AAP6JE74"/>
<keyword evidence="5 9" id="KW-0547">Nucleotide-binding</keyword>
<dbReference type="GO" id="GO:0042450">
    <property type="term" value="P:L-arginine biosynthetic process via ornithine"/>
    <property type="evidence" value="ECO:0007669"/>
    <property type="project" value="UniProtKB-UniRule"/>
</dbReference>
<dbReference type="CDD" id="cd04238">
    <property type="entry name" value="AAK_NAGK-like"/>
    <property type="match status" value="1"/>
</dbReference>
<evidence type="ECO:0000256" key="8">
    <source>
        <dbReference type="ARBA" id="ARBA00048141"/>
    </source>
</evidence>
<dbReference type="Pfam" id="PF00696">
    <property type="entry name" value="AA_kinase"/>
    <property type="match status" value="1"/>
</dbReference>
<keyword evidence="3 9" id="KW-0028">Amino-acid biosynthesis</keyword>
<evidence type="ECO:0000313" key="13">
    <source>
        <dbReference type="Proteomes" id="UP001302316"/>
    </source>
</evidence>
<sequence length="316" mass="33490">MNPHLNPWRVLRSAARYVDQFRDQVFVIKLGGVLLARPAHRRRIAEQLAVLWRFSIPLVVVHGGGRDLDGLCRAMGVAVEKRGGRRLTSPAVLDAAKMSFLGRLQTDLLAELRAAGLSPVGLSGVDAGLVRARRRPPVTVDGERVDFGEVGDIEAVNPALLRELLAAGHLPVVASLTGDEQGQVFNTNADSLAAALAVALGAEKLFYLLEQPGLLRDRQDPASLVTEIGPMGLEAMIADGRIRDGMRPKAESILQALADGVGRVHLVSGLSADALLEEVFTNEGSGTMIHRDAGTETEAADDGAGQVPPGEVAHVG</sequence>
<comment type="caution">
    <text evidence="12">The sequence shown here is derived from an EMBL/GenBank/DDBJ whole genome shotgun (WGS) entry which is preliminary data.</text>
</comment>
<dbReference type="InterPro" id="IPR037528">
    <property type="entry name" value="ArgB"/>
</dbReference>
<evidence type="ECO:0000256" key="5">
    <source>
        <dbReference type="ARBA" id="ARBA00022741"/>
    </source>
</evidence>
<accession>A0AAP6JE74</accession>
<dbReference type="InterPro" id="IPR001048">
    <property type="entry name" value="Asp/Glu/Uridylate_kinase"/>
</dbReference>
<evidence type="ECO:0000256" key="7">
    <source>
        <dbReference type="ARBA" id="ARBA00022840"/>
    </source>
</evidence>
<evidence type="ECO:0000256" key="9">
    <source>
        <dbReference type="HAMAP-Rule" id="MF_00082"/>
    </source>
</evidence>
<comment type="catalytic activity">
    <reaction evidence="8 9">
        <text>N-acetyl-L-glutamate + ATP = N-acetyl-L-glutamyl 5-phosphate + ADP</text>
        <dbReference type="Rhea" id="RHEA:14629"/>
        <dbReference type="ChEBI" id="CHEBI:30616"/>
        <dbReference type="ChEBI" id="CHEBI:44337"/>
        <dbReference type="ChEBI" id="CHEBI:57936"/>
        <dbReference type="ChEBI" id="CHEBI:456216"/>
        <dbReference type="EC" id="2.7.2.8"/>
    </reaction>
</comment>
<feature type="binding site" evidence="9">
    <location>
        <position position="86"/>
    </location>
    <ligand>
        <name>substrate</name>
    </ligand>
</feature>
<name>A0AAP6JE74_9GAMM</name>
<evidence type="ECO:0000256" key="10">
    <source>
        <dbReference type="SAM" id="MobiDB-lite"/>
    </source>
</evidence>
<feature type="domain" description="Aspartate/glutamate/uridylate kinase" evidence="11">
    <location>
        <begin position="25"/>
        <end position="268"/>
    </location>
</feature>
<dbReference type="GO" id="GO:0005524">
    <property type="term" value="F:ATP binding"/>
    <property type="evidence" value="ECO:0007669"/>
    <property type="project" value="UniProtKB-UniRule"/>
</dbReference>